<sequence length="340" mass="39290">MASRSRGYVLTIFPNLEQEFPWDPNTIDWAHVKPAVQFFVCQLEESPTTKKLHWQCSIEFKNPTSFKQVQECKLFSSGCSKPHIERRKGTALQSRDYCTKDDSCVDTDTRFTYGELCTVSETKDEIFRGALNAESLLAAIDHIKERAPRDFVLNKDTIERNLAACFKTREPNVYRDFKFAIPPIPRSYLESRSIFMHGDSGLGKTAYALSHFENPVFITHLDDAKKITDETDGAVFDDMSFTHWPRTTNIHLLDVEHECSLPTRYATTKLRRGLPRIFTSNENFEDVFNCKGTSGKHMPEALKRRVKSYHILGSLKYTPPVFRYRPGNYYGSRNRCAYYL</sequence>
<dbReference type="GO" id="GO:0016779">
    <property type="term" value="F:nucleotidyltransferase activity"/>
    <property type="evidence" value="ECO:0007669"/>
    <property type="project" value="UniProtKB-KW"/>
</dbReference>
<keyword evidence="2" id="KW-1048">Host nucleus</keyword>
<evidence type="ECO:0000256" key="9">
    <source>
        <dbReference type="ARBA" id="ARBA00022759"/>
    </source>
</evidence>
<dbReference type="EMBL" id="MN928946">
    <property type="protein sequence ID" value="QJI53677.1"/>
    <property type="molecule type" value="Genomic_DNA"/>
</dbReference>
<dbReference type="GO" id="GO:0016787">
    <property type="term" value="F:hydrolase activity"/>
    <property type="evidence" value="ECO:0007669"/>
    <property type="project" value="UniProtKB-KW"/>
</dbReference>
<evidence type="ECO:0000256" key="1">
    <source>
        <dbReference type="ARBA" id="ARBA00004147"/>
    </source>
</evidence>
<evidence type="ECO:0000256" key="2">
    <source>
        <dbReference type="ARBA" id="ARBA00022562"/>
    </source>
</evidence>
<keyword evidence="7" id="KW-0479">Metal-binding</keyword>
<keyword evidence="3" id="KW-0808">Transferase</keyword>
<keyword evidence="4" id="KW-0548">Nucleotidyltransferase</keyword>
<dbReference type="GO" id="GO:0004519">
    <property type="term" value="F:endonuclease activity"/>
    <property type="evidence" value="ECO:0007669"/>
    <property type="project" value="UniProtKB-KW"/>
</dbReference>
<evidence type="ECO:0000256" key="7">
    <source>
        <dbReference type="ARBA" id="ARBA00022723"/>
    </source>
</evidence>
<dbReference type="Gene3D" id="3.40.1310.20">
    <property type="match status" value="1"/>
</dbReference>
<evidence type="ECO:0000256" key="11">
    <source>
        <dbReference type="ARBA" id="ARBA00023124"/>
    </source>
</evidence>
<evidence type="ECO:0000256" key="5">
    <source>
        <dbReference type="ARBA" id="ARBA00022705"/>
    </source>
</evidence>
<evidence type="ECO:0000256" key="3">
    <source>
        <dbReference type="ARBA" id="ARBA00022679"/>
    </source>
</evidence>
<dbReference type="GO" id="GO:0006260">
    <property type="term" value="P:DNA replication"/>
    <property type="evidence" value="ECO:0007669"/>
    <property type="project" value="UniProtKB-KW"/>
</dbReference>
<keyword evidence="12" id="KW-0238">DNA-binding</keyword>
<evidence type="ECO:0000313" key="14">
    <source>
        <dbReference type="EMBL" id="QJI53677.1"/>
    </source>
</evidence>
<keyword evidence="8" id="KW-0547">Nucleotide-binding</keyword>
<dbReference type="GO" id="GO:0000166">
    <property type="term" value="F:nucleotide binding"/>
    <property type="evidence" value="ECO:0007669"/>
    <property type="project" value="UniProtKB-KW"/>
</dbReference>
<evidence type="ECO:0000256" key="8">
    <source>
        <dbReference type="ARBA" id="ARBA00022741"/>
    </source>
</evidence>
<reference evidence="14" key="1">
    <citation type="submission" date="2020-01" db="EMBL/GenBank/DDBJ databases">
        <title>Novel CRESS-DNA virus.</title>
        <authorList>
            <person name="Liu Q."/>
            <person name="Shan T."/>
            <person name="Yang S."/>
            <person name="Zhang W."/>
        </authorList>
    </citation>
    <scope>NUCLEOTIDE SEQUENCE</scope>
    <source>
        <strain evidence="14">Bbr144cre1</strain>
    </source>
</reference>
<protein>
    <submittedName>
        <fullName evidence="14">Replication-associated protein</fullName>
    </submittedName>
</protein>
<keyword evidence="11" id="KW-0190">Covalent protein-DNA linkage</keyword>
<name>A0A6M3YPA0_9VIRU</name>
<dbReference type="InterPro" id="IPR049912">
    <property type="entry name" value="CRESS_DNA_REP"/>
</dbReference>
<keyword evidence="9" id="KW-0255">Endonuclease</keyword>
<accession>A0A6M3YPA0</accession>
<dbReference type="GO" id="GO:0046872">
    <property type="term" value="F:metal ion binding"/>
    <property type="evidence" value="ECO:0007669"/>
    <property type="project" value="UniProtKB-KW"/>
</dbReference>
<organism evidence="14">
    <name type="scientific">Cressdnaviricota sp</name>
    <dbReference type="NCBI Taxonomy" id="2748378"/>
    <lineage>
        <taxon>Viruses</taxon>
        <taxon>Monodnaviria</taxon>
        <taxon>Shotokuvirae</taxon>
        <taxon>Cressdnaviricota</taxon>
    </lineage>
</organism>
<proteinExistence type="predicted"/>
<comment type="subcellular location">
    <subcellularLocation>
        <location evidence="1">Host nucleus</location>
    </subcellularLocation>
</comment>
<dbReference type="PROSITE" id="PS52020">
    <property type="entry name" value="CRESS_DNA_REP"/>
    <property type="match status" value="1"/>
</dbReference>
<dbReference type="GO" id="GO:0003677">
    <property type="term" value="F:DNA binding"/>
    <property type="evidence" value="ECO:0007669"/>
    <property type="project" value="UniProtKB-KW"/>
</dbReference>
<keyword evidence="10" id="KW-0378">Hydrolase</keyword>
<dbReference type="GO" id="GO:0042025">
    <property type="term" value="C:host cell nucleus"/>
    <property type="evidence" value="ECO:0007669"/>
    <property type="project" value="UniProtKB-SubCell"/>
</dbReference>
<evidence type="ECO:0000256" key="6">
    <source>
        <dbReference type="ARBA" id="ARBA00022722"/>
    </source>
</evidence>
<keyword evidence="5" id="KW-0235">DNA replication</keyword>
<dbReference type="Pfam" id="PF02407">
    <property type="entry name" value="Viral_Rep"/>
    <property type="match status" value="1"/>
</dbReference>
<evidence type="ECO:0000259" key="13">
    <source>
        <dbReference type="PROSITE" id="PS52020"/>
    </source>
</evidence>
<evidence type="ECO:0000256" key="4">
    <source>
        <dbReference type="ARBA" id="ARBA00022695"/>
    </source>
</evidence>
<feature type="domain" description="CRESS-DNA virus Rep endonuclease" evidence="13">
    <location>
        <begin position="2"/>
        <end position="116"/>
    </location>
</feature>
<evidence type="ECO:0000256" key="10">
    <source>
        <dbReference type="ARBA" id="ARBA00022801"/>
    </source>
</evidence>
<evidence type="ECO:0000256" key="12">
    <source>
        <dbReference type="ARBA" id="ARBA00023125"/>
    </source>
</evidence>
<keyword evidence="6" id="KW-0540">Nuclease</keyword>